<dbReference type="Proteomes" id="UP000030403">
    <property type="component" value="Unassembled WGS sequence"/>
</dbReference>
<proteinExistence type="predicted"/>
<comment type="caution">
    <text evidence="1">The sequence shown here is derived from an EMBL/GenBank/DDBJ whole genome shotgun (WGS) entry which is preliminary data.</text>
</comment>
<dbReference type="OrthoDB" id="2989868at2"/>
<name>A0A0A5G488_9BACI</name>
<gene>
    <name evidence="1" type="ORF">N783_12985</name>
</gene>
<evidence type="ECO:0000313" key="1">
    <source>
        <dbReference type="EMBL" id="KGX85900.1"/>
    </source>
</evidence>
<dbReference type="AlphaFoldDB" id="A0A0A5G488"/>
<evidence type="ECO:0000313" key="2">
    <source>
        <dbReference type="Proteomes" id="UP000030403"/>
    </source>
</evidence>
<dbReference type="STRING" id="1385511.GCA_000425225_02312"/>
<accession>A0A0A5G488</accession>
<organism evidence="1 2">
    <name type="scientific">Pontibacillus marinus BH030004 = DSM 16465</name>
    <dbReference type="NCBI Taxonomy" id="1385511"/>
    <lineage>
        <taxon>Bacteria</taxon>
        <taxon>Bacillati</taxon>
        <taxon>Bacillota</taxon>
        <taxon>Bacilli</taxon>
        <taxon>Bacillales</taxon>
        <taxon>Bacillaceae</taxon>
        <taxon>Pontibacillus</taxon>
    </lineage>
</organism>
<dbReference type="EMBL" id="AVPF01000035">
    <property type="protein sequence ID" value="KGX85900.1"/>
    <property type="molecule type" value="Genomic_DNA"/>
</dbReference>
<dbReference type="Pfam" id="PF09963">
    <property type="entry name" value="DUF2197"/>
    <property type="match status" value="1"/>
</dbReference>
<dbReference type="RefSeq" id="WP_027448777.1">
    <property type="nucleotide sequence ID" value="NZ_KE384336.1"/>
</dbReference>
<reference evidence="1 2" key="1">
    <citation type="submission" date="2013-08" db="EMBL/GenBank/DDBJ databases">
        <authorList>
            <person name="Huang J."/>
            <person name="Wang G."/>
        </authorList>
    </citation>
    <scope>NUCLEOTIDE SEQUENCE [LARGE SCALE GENOMIC DNA]</scope>
    <source>
        <strain evidence="1 2">BH030004</strain>
    </source>
</reference>
<dbReference type="InterPro" id="IPR019241">
    <property type="entry name" value="DUF2197"/>
</dbReference>
<protein>
    <recommendedName>
        <fullName evidence="3">DUF2197 domain-containing protein</fullName>
    </recommendedName>
</protein>
<sequence length="66" mass="7562">MKVQCMTCKKHSEIDSKHPQYQKLKRGESKIFVCSSCNKNIQGQASADTNINVNDLDQHDAILRRK</sequence>
<keyword evidence="2" id="KW-1185">Reference proteome</keyword>
<evidence type="ECO:0008006" key="3">
    <source>
        <dbReference type="Google" id="ProtNLM"/>
    </source>
</evidence>